<dbReference type="InterPro" id="IPR001506">
    <property type="entry name" value="Peptidase_M12A"/>
</dbReference>
<dbReference type="GO" id="GO:0008270">
    <property type="term" value="F:zinc ion binding"/>
    <property type="evidence" value="ECO:0007669"/>
    <property type="project" value="UniProtKB-UniRule"/>
</dbReference>
<feature type="signal peptide" evidence="2">
    <location>
        <begin position="1"/>
        <end position="22"/>
    </location>
</feature>
<dbReference type="InterPro" id="IPR034035">
    <property type="entry name" value="Astacin-like_dom"/>
</dbReference>
<dbReference type="GO" id="GO:0006508">
    <property type="term" value="P:proteolysis"/>
    <property type="evidence" value="ECO:0007669"/>
    <property type="project" value="UniProtKB-KW"/>
</dbReference>
<keyword evidence="2" id="KW-0732">Signal</keyword>
<keyword evidence="5" id="KW-1185">Reference proteome</keyword>
<name>A0A937KET8_9BACT</name>
<comment type="cofactor">
    <cofactor evidence="1">
        <name>Zn(2+)</name>
        <dbReference type="ChEBI" id="CHEBI:29105"/>
    </cofactor>
    <text evidence="1">Binds 1 zinc ion per subunit.</text>
</comment>
<dbReference type="SUPFAM" id="SSF55486">
    <property type="entry name" value="Metalloproteases ('zincins'), catalytic domain"/>
    <property type="match status" value="1"/>
</dbReference>
<dbReference type="RefSeq" id="WP_202857077.1">
    <property type="nucleotide sequence ID" value="NZ_JAEUGD010000043.1"/>
</dbReference>
<dbReference type="InterPro" id="IPR036116">
    <property type="entry name" value="FN3_sf"/>
</dbReference>
<dbReference type="SMART" id="SM00235">
    <property type="entry name" value="ZnMc"/>
    <property type="match status" value="1"/>
</dbReference>
<dbReference type="Proteomes" id="UP000614216">
    <property type="component" value="Unassembled WGS sequence"/>
</dbReference>
<keyword evidence="1" id="KW-0378">Hydrolase</keyword>
<dbReference type="CDD" id="cd04280">
    <property type="entry name" value="ZnMc_astacin_like"/>
    <property type="match status" value="1"/>
</dbReference>
<proteinExistence type="predicted"/>
<feature type="binding site" evidence="1">
    <location>
        <position position="196"/>
    </location>
    <ligand>
        <name>Zn(2+)</name>
        <dbReference type="ChEBI" id="CHEBI:29105"/>
        <note>catalytic</note>
    </ligand>
</feature>
<feature type="chain" id="PRO_5036861743" evidence="2">
    <location>
        <begin position="23"/>
        <end position="378"/>
    </location>
</feature>
<evidence type="ECO:0000256" key="2">
    <source>
        <dbReference type="SAM" id="SignalP"/>
    </source>
</evidence>
<dbReference type="AlphaFoldDB" id="A0A937KET8"/>
<keyword evidence="1" id="KW-0482">Metalloprotease</keyword>
<evidence type="ECO:0000259" key="3">
    <source>
        <dbReference type="PROSITE" id="PS51864"/>
    </source>
</evidence>
<evidence type="ECO:0000313" key="4">
    <source>
        <dbReference type="EMBL" id="MBL6447545.1"/>
    </source>
</evidence>
<keyword evidence="1" id="KW-0479">Metal-binding</keyword>
<dbReference type="SUPFAM" id="SSF49265">
    <property type="entry name" value="Fibronectin type III"/>
    <property type="match status" value="1"/>
</dbReference>
<dbReference type="GO" id="GO:0004222">
    <property type="term" value="F:metalloendopeptidase activity"/>
    <property type="evidence" value="ECO:0007669"/>
    <property type="project" value="UniProtKB-UniRule"/>
</dbReference>
<feature type="binding site" evidence="1">
    <location>
        <position position="186"/>
    </location>
    <ligand>
        <name>Zn(2+)</name>
        <dbReference type="ChEBI" id="CHEBI:29105"/>
        <note>catalytic</note>
    </ligand>
</feature>
<protein>
    <submittedName>
        <fullName evidence="4">M12 family metallopeptidase</fullName>
    </submittedName>
</protein>
<dbReference type="Gene3D" id="3.40.390.10">
    <property type="entry name" value="Collagenase (Catalytic Domain)"/>
    <property type="match status" value="1"/>
</dbReference>
<gene>
    <name evidence="4" type="ORF">JMN32_14600</name>
</gene>
<keyword evidence="1" id="KW-0645">Protease</keyword>
<dbReference type="PROSITE" id="PS51257">
    <property type="entry name" value="PROKAR_LIPOPROTEIN"/>
    <property type="match status" value="1"/>
</dbReference>
<sequence length="378" mass="41811">MKKNIYFVFILPLMLATSCQDAEMTEALVEKDLSCNCPVELHSPEPGEIQTFGDDVNSLKLTSYNGTTVMEGDIILTEEQIVLMTAAEEGSDAGRVESAGQAVVANRWPNRVVPYVINSSLPNASRVTNAIAHWESRTNYDFVQRTTQTNYIEFIPSNGCSSHIGMIGGRQYIYLGSNCTQGNTIHEIGHALGLWHEHTRADRDYSVNINWNNINSGAVHNFEMYNFNSSGFDNGAFDFGSIMMYPSSAFSSNGNPTITRKDGSTFTAQRTALSSGDIAGAAFIYNATQLATPSGVRAVHDGDETLTVTWNAVAGASEYWIYTLFPGQDVRPKLYRIRSSTSWTRELKSKYRSGYRIWVAARNANGNTSIAREASYNW</sequence>
<dbReference type="PRINTS" id="PR00480">
    <property type="entry name" value="ASTACIN"/>
</dbReference>
<reference evidence="4" key="1">
    <citation type="submission" date="2021-01" db="EMBL/GenBank/DDBJ databases">
        <title>Fulvivirga kasyanovii gen. nov., sp nov., a novel member of the phylum Bacteroidetes isolated from seawater in a mussel farm.</title>
        <authorList>
            <person name="Zhao L.-H."/>
            <person name="Wang Z.-J."/>
        </authorList>
    </citation>
    <scope>NUCLEOTIDE SEQUENCE</scope>
    <source>
        <strain evidence="4">29W222</strain>
    </source>
</reference>
<dbReference type="InterPro" id="IPR006026">
    <property type="entry name" value="Peptidase_Metallo"/>
</dbReference>
<feature type="active site" evidence="1">
    <location>
        <position position="187"/>
    </location>
</feature>
<comment type="caution">
    <text evidence="1">Lacks conserved residue(s) required for the propagation of feature annotation.</text>
</comment>
<comment type="caution">
    <text evidence="4">The sequence shown here is derived from an EMBL/GenBank/DDBJ whole genome shotgun (WGS) entry which is preliminary data.</text>
</comment>
<dbReference type="PANTHER" id="PTHR10127">
    <property type="entry name" value="DISCOIDIN, CUB, EGF, LAMININ , AND ZINC METALLOPROTEASE DOMAIN CONTAINING"/>
    <property type="match status" value="1"/>
</dbReference>
<feature type="domain" description="Peptidase M12A" evidence="3">
    <location>
        <begin position="101"/>
        <end position="288"/>
    </location>
</feature>
<dbReference type="EMBL" id="JAEUGD010000043">
    <property type="protein sequence ID" value="MBL6447545.1"/>
    <property type="molecule type" value="Genomic_DNA"/>
</dbReference>
<dbReference type="Pfam" id="PF01400">
    <property type="entry name" value="Astacin"/>
    <property type="match status" value="1"/>
</dbReference>
<keyword evidence="1" id="KW-0862">Zinc</keyword>
<dbReference type="PROSITE" id="PS51864">
    <property type="entry name" value="ASTACIN"/>
    <property type="match status" value="1"/>
</dbReference>
<accession>A0A937KET8</accession>
<organism evidence="4 5">
    <name type="scientific">Fulvivirga marina</name>
    <dbReference type="NCBI Taxonomy" id="2494733"/>
    <lineage>
        <taxon>Bacteria</taxon>
        <taxon>Pseudomonadati</taxon>
        <taxon>Bacteroidota</taxon>
        <taxon>Cytophagia</taxon>
        <taxon>Cytophagales</taxon>
        <taxon>Fulvivirgaceae</taxon>
        <taxon>Fulvivirga</taxon>
    </lineage>
</organism>
<dbReference type="InterPro" id="IPR024079">
    <property type="entry name" value="MetalloPept_cat_dom_sf"/>
</dbReference>
<evidence type="ECO:0000256" key="1">
    <source>
        <dbReference type="PROSITE-ProRule" id="PRU01211"/>
    </source>
</evidence>
<dbReference type="PANTHER" id="PTHR10127:SF850">
    <property type="entry name" value="METALLOENDOPEPTIDASE"/>
    <property type="match status" value="1"/>
</dbReference>
<evidence type="ECO:0000313" key="5">
    <source>
        <dbReference type="Proteomes" id="UP000614216"/>
    </source>
</evidence>
<feature type="binding site" evidence="1">
    <location>
        <position position="190"/>
    </location>
    <ligand>
        <name>Zn(2+)</name>
        <dbReference type="ChEBI" id="CHEBI:29105"/>
        <note>catalytic</note>
    </ligand>
</feature>